<dbReference type="InterPro" id="IPR031669">
    <property type="entry name" value="Fn3_2"/>
</dbReference>
<evidence type="ECO:0000256" key="2">
    <source>
        <dbReference type="ARBA" id="ARBA00022532"/>
    </source>
</evidence>
<keyword evidence="12" id="KW-1185">Reference proteome</keyword>
<dbReference type="InterPro" id="IPR005810">
    <property type="entry name" value="CoA_lig_alpha"/>
</dbReference>
<dbReference type="GO" id="GO:0000166">
    <property type="term" value="F:nucleotide binding"/>
    <property type="evidence" value="ECO:0007669"/>
    <property type="project" value="UniProtKB-KW"/>
</dbReference>
<dbReference type="PRINTS" id="PR01798">
    <property type="entry name" value="SCOASYNTHASE"/>
</dbReference>
<evidence type="ECO:0000256" key="7">
    <source>
        <dbReference type="RuleBase" id="RU000677"/>
    </source>
</evidence>
<dbReference type="FunFam" id="3.40.50.261:FF:000005">
    <property type="entry name" value="Succinate--CoA ligase [ADP-forming] subunit alpha, mitochondrial"/>
    <property type="match status" value="1"/>
</dbReference>
<evidence type="ECO:0000313" key="11">
    <source>
        <dbReference type="EMBL" id="KAJ3228375.1"/>
    </source>
</evidence>
<dbReference type="GO" id="GO:0009361">
    <property type="term" value="C:succinate-CoA ligase complex (ADP-forming)"/>
    <property type="evidence" value="ECO:0007669"/>
    <property type="project" value="TreeGrafter"/>
</dbReference>
<comment type="function">
    <text evidence="6">Succinyl-CoA synthetase functions in the citric acid cycle (TCA), coupling the hydrolysis of succinyl-CoA to the synthesis of ATP and thus represents the only step of substrate-level phosphorylation in the TCA. The alpha subunit of the enzyme binds the substrates coenzyme A and phosphate, while succinate binding and nucleotide specificity is provided by the beta subunit.</text>
</comment>
<dbReference type="GO" id="GO:0005739">
    <property type="term" value="C:mitochondrion"/>
    <property type="evidence" value="ECO:0007669"/>
    <property type="project" value="UniProtKB-SubCell"/>
</dbReference>
<keyword evidence="2 6" id="KW-0816">Tricarboxylic acid cycle</keyword>
<feature type="coiled-coil region" evidence="8">
    <location>
        <begin position="97"/>
        <end position="173"/>
    </location>
</feature>
<comment type="subcellular location">
    <subcellularLocation>
        <location evidence="6">Mitochondrion</location>
    </subcellularLocation>
</comment>
<dbReference type="InterPro" id="IPR036291">
    <property type="entry name" value="NAD(P)-bd_dom_sf"/>
</dbReference>
<dbReference type="GO" id="GO:0006099">
    <property type="term" value="P:tricarboxylic acid cycle"/>
    <property type="evidence" value="ECO:0007669"/>
    <property type="project" value="UniProtKB-UniRule"/>
</dbReference>
<feature type="binding site" evidence="6">
    <location>
        <begin position="324"/>
        <end position="327"/>
    </location>
    <ligand>
        <name>CoA</name>
        <dbReference type="ChEBI" id="CHEBI:57287"/>
    </ligand>
</feature>
<evidence type="ECO:0000256" key="5">
    <source>
        <dbReference type="ARBA" id="ARBA00061754"/>
    </source>
</evidence>
<dbReference type="InterPro" id="IPR003961">
    <property type="entry name" value="FN3_dom"/>
</dbReference>
<dbReference type="InterPro" id="IPR036420">
    <property type="entry name" value="BRCT_dom_sf"/>
</dbReference>
<evidence type="ECO:0000256" key="6">
    <source>
        <dbReference type="HAMAP-Rule" id="MF_03222"/>
    </source>
</evidence>
<evidence type="ECO:0000259" key="10">
    <source>
        <dbReference type="PROSITE" id="PS50853"/>
    </source>
</evidence>
<dbReference type="Pfam" id="PF00549">
    <property type="entry name" value="Ligase_CoA"/>
    <property type="match status" value="1"/>
</dbReference>
<feature type="domain" description="BRCT" evidence="9">
    <location>
        <begin position="766"/>
        <end position="858"/>
    </location>
</feature>
<evidence type="ECO:0000256" key="8">
    <source>
        <dbReference type="SAM" id="Coils"/>
    </source>
</evidence>
<dbReference type="InterPro" id="IPR036116">
    <property type="entry name" value="FN3_sf"/>
</dbReference>
<dbReference type="Pfam" id="PF16893">
    <property type="entry name" value="fn3_2"/>
    <property type="match status" value="1"/>
</dbReference>
<organism evidence="11 12">
    <name type="scientific">Clydaea vesicula</name>
    <dbReference type="NCBI Taxonomy" id="447962"/>
    <lineage>
        <taxon>Eukaryota</taxon>
        <taxon>Fungi</taxon>
        <taxon>Fungi incertae sedis</taxon>
        <taxon>Chytridiomycota</taxon>
        <taxon>Chytridiomycota incertae sedis</taxon>
        <taxon>Chytridiomycetes</taxon>
        <taxon>Lobulomycetales</taxon>
        <taxon>Lobulomycetaceae</taxon>
        <taxon>Clydaea</taxon>
    </lineage>
</organism>
<dbReference type="Gene3D" id="2.60.40.10">
    <property type="entry name" value="Immunoglobulins"/>
    <property type="match status" value="1"/>
</dbReference>
<dbReference type="GO" id="GO:0046983">
    <property type="term" value="F:protein dimerization activity"/>
    <property type="evidence" value="ECO:0007669"/>
    <property type="project" value="InterPro"/>
</dbReference>
<dbReference type="InterPro" id="IPR016102">
    <property type="entry name" value="Succinyl-CoA_synth-like"/>
</dbReference>
<dbReference type="SMART" id="SM00881">
    <property type="entry name" value="CoA_binding"/>
    <property type="match status" value="1"/>
</dbReference>
<dbReference type="SUPFAM" id="SSF51735">
    <property type="entry name" value="NAD(P)-binding Rossmann-fold domains"/>
    <property type="match status" value="1"/>
</dbReference>
<dbReference type="SMART" id="SM00292">
    <property type="entry name" value="BRCT"/>
    <property type="match status" value="1"/>
</dbReference>
<dbReference type="CDD" id="cd00063">
    <property type="entry name" value="FN3"/>
    <property type="match status" value="1"/>
</dbReference>
<feature type="binding site" evidence="6">
    <location>
        <begin position="403"/>
        <end position="405"/>
    </location>
    <ligand>
        <name>CoA</name>
        <dbReference type="ChEBI" id="CHEBI:57287"/>
    </ligand>
</feature>
<dbReference type="NCBIfam" id="TIGR01019">
    <property type="entry name" value="sucCoAalpha"/>
    <property type="match status" value="1"/>
</dbReference>
<dbReference type="GO" id="GO:0004775">
    <property type="term" value="F:succinate-CoA ligase (ADP-forming) activity"/>
    <property type="evidence" value="ECO:0007669"/>
    <property type="project" value="UniProtKB-UniRule"/>
</dbReference>
<protein>
    <recommendedName>
        <fullName evidence="6">Succinate--CoA ligase [ADP-forming] subunit alpha, mitochondrial</fullName>
        <ecNumber evidence="6">6.2.1.5</ecNumber>
    </recommendedName>
    <alternativeName>
        <fullName evidence="6">Succinyl-CoA synthetase subunit alpha</fullName>
        <shortName evidence="6">SCS-alpha</shortName>
    </alternativeName>
</protein>
<keyword evidence="3 6" id="KW-0436">Ligase</keyword>
<dbReference type="Pfam" id="PF16892">
    <property type="entry name" value="CHS5_N"/>
    <property type="match status" value="1"/>
</dbReference>
<keyword evidence="8" id="KW-0175">Coiled coil</keyword>
<sequence>MSKVDLTLLNSNPSQEIPASAKPLILDTFDTLETVDLLNPASEINLPSHNPNSNSSMSHINFTSSNITAAAQDDAFSNLSDVSSDQNYFSEPTSPTVERLLQLEKNLNESNSRLKARDSYLFELTIDTSRNINQLKQKLQEQQDLNRELVYELDLINREREQMERDFDNFVQNTKQKDSEKEVVTEPTVTVAEKAIFSISDKILNSREIEVQTEPNLNSTTGKSINFSIDESLRNLDTNSVLEVKHLKEKLKKTEVELEAAWLYISDLRKKNKGANATTQTNETDSKSSIINGFIRKYSTSGYDSTVMNMLINKNTKVICQGFTGKQGTFHSRQAIDYGTNMVGGVSPKKAGSLHLDLPVFASVREAREKTQADASVIYVPPPGAAQAVLEAIEAEVPLVVCITEGIPQQDMVKVKQALVTQNKTRLIGPNCPGIIKPEECKIGIMPGHIHQKGKIGIVSRSGTLTYEAVFQTSAVNLGQSLCIGVGGDPFNGTNFVDCLKLFLNDPETEGIILIGEIGGSAEEEAADYLKAYNLTREKPKPVVSFIAGRTAPPGRRMGHAGAIIAGGKGKAEDKVAALEAVGVHVTPSPAQLGTYMEKAMIDAGLHTKTTVGKMDAGMAILLSPDHHLIEFPATILPQGVNTGCIVNLTIERNLDQEQKQSIEFNNLQQEIFNLFSNKPESPIISTKAITQTSVTIQWKPLNLYTSDLYKIELYRNDQKLSTTVNLKSNQVKFSGLDINHDYELYIKIKTSAGDLESNKIQVKTHTLDNLTGINVSFGKFNPVEEEAMIEKCIQLIYRIGASFSEDITSDNTHLICSVPEGPKFEKALELNIPVCNSNFLVSCESTGKIQNCNPFYVSKPKIENK</sequence>
<dbReference type="NCBIfam" id="NF004230">
    <property type="entry name" value="PRK05678.1"/>
    <property type="match status" value="1"/>
</dbReference>
<dbReference type="Gene3D" id="3.40.50.720">
    <property type="entry name" value="NAD(P)-binding Rossmann-like Domain"/>
    <property type="match status" value="1"/>
</dbReference>
<dbReference type="InterPro" id="IPR017440">
    <property type="entry name" value="Cit_synth/succinyl-CoA_lig_AS"/>
</dbReference>
<evidence type="ECO:0000256" key="4">
    <source>
        <dbReference type="ARBA" id="ARBA00022741"/>
    </source>
</evidence>
<dbReference type="PROSITE" id="PS01216">
    <property type="entry name" value="SUCCINYL_COA_LIG_1"/>
    <property type="match status" value="1"/>
</dbReference>
<feature type="active site" description="Tele-phosphohistidine intermediate" evidence="6">
    <location>
        <position position="560"/>
    </location>
</feature>
<feature type="binding site" evidence="6">
    <location>
        <position position="467"/>
    </location>
    <ligand>
        <name>substrate</name>
        <note>ligand shared with subunit beta</note>
    </ligand>
</feature>
<dbReference type="EMBL" id="JADGJW010000002">
    <property type="protein sequence ID" value="KAJ3228375.1"/>
    <property type="molecule type" value="Genomic_DNA"/>
</dbReference>
<keyword evidence="6" id="KW-0496">Mitochondrion</keyword>
<dbReference type="InterPro" id="IPR031673">
    <property type="entry name" value="Chs5_N"/>
</dbReference>
<dbReference type="InterPro" id="IPR003781">
    <property type="entry name" value="CoA-bd"/>
</dbReference>
<dbReference type="InterPro" id="IPR033847">
    <property type="entry name" value="Citrt_syn/SCS-alpha_CS"/>
</dbReference>
<dbReference type="SUPFAM" id="SSF52113">
    <property type="entry name" value="BRCT domain"/>
    <property type="match status" value="1"/>
</dbReference>
<keyword evidence="4 6" id="KW-0547">Nucleotide-binding</keyword>
<evidence type="ECO:0000256" key="1">
    <source>
        <dbReference type="ARBA" id="ARBA00005064"/>
    </source>
</evidence>
<reference evidence="11" key="1">
    <citation type="submission" date="2020-05" db="EMBL/GenBank/DDBJ databases">
        <title>Phylogenomic resolution of chytrid fungi.</title>
        <authorList>
            <person name="Stajich J.E."/>
            <person name="Amses K."/>
            <person name="Simmons R."/>
            <person name="Seto K."/>
            <person name="Myers J."/>
            <person name="Bonds A."/>
            <person name="Quandt C.A."/>
            <person name="Barry K."/>
            <person name="Liu P."/>
            <person name="Grigoriev I."/>
            <person name="Longcore J.E."/>
            <person name="James T.Y."/>
        </authorList>
    </citation>
    <scope>NUCLEOTIDE SEQUENCE</scope>
    <source>
        <strain evidence="11">JEL0476</strain>
    </source>
</reference>
<evidence type="ECO:0000256" key="3">
    <source>
        <dbReference type="ARBA" id="ARBA00022598"/>
    </source>
</evidence>
<dbReference type="PROSITE" id="PS50853">
    <property type="entry name" value="FN3"/>
    <property type="match status" value="1"/>
</dbReference>
<dbReference type="HAMAP" id="MF_01988">
    <property type="entry name" value="Succ_CoA_alpha"/>
    <property type="match status" value="1"/>
</dbReference>
<dbReference type="PROSITE" id="PS00399">
    <property type="entry name" value="SUCCINYL_COA_LIG_2"/>
    <property type="match status" value="1"/>
</dbReference>
<dbReference type="InterPro" id="IPR001357">
    <property type="entry name" value="BRCT_dom"/>
</dbReference>
<evidence type="ECO:0000313" key="12">
    <source>
        <dbReference type="Proteomes" id="UP001211065"/>
    </source>
</evidence>
<feature type="domain" description="Fibronectin type-III" evidence="10">
    <location>
        <begin position="679"/>
        <end position="771"/>
    </location>
</feature>
<dbReference type="AlphaFoldDB" id="A0AAD5UCA0"/>
<dbReference type="PROSITE" id="PS50172">
    <property type="entry name" value="BRCT"/>
    <property type="match status" value="1"/>
</dbReference>
<dbReference type="InterPro" id="IPR005811">
    <property type="entry name" value="SUCC_ACL_C"/>
</dbReference>
<gene>
    <name evidence="11" type="primary">SUCLG1</name>
    <name evidence="11" type="ORF">HK099_002880</name>
</gene>
<dbReference type="SUPFAM" id="SSF52210">
    <property type="entry name" value="Succinyl-CoA synthetase domains"/>
    <property type="match status" value="1"/>
</dbReference>
<comment type="similarity">
    <text evidence="6 7">Belongs to the succinate/malate CoA ligase alpha subunit family.</text>
</comment>
<dbReference type="InterPro" id="IPR013783">
    <property type="entry name" value="Ig-like_fold"/>
</dbReference>
<dbReference type="PANTHER" id="PTHR11117:SF2">
    <property type="entry name" value="SUCCINATE--COA LIGASE [ADP_GDP-FORMING] SUBUNIT ALPHA, MITOCHONDRIAL"/>
    <property type="match status" value="1"/>
</dbReference>
<comment type="caution">
    <text evidence="11">The sequence shown here is derived from an EMBL/GenBank/DDBJ whole genome shotgun (WGS) entry which is preliminary data.</text>
</comment>
<comment type="pathway">
    <text evidence="1 6">Carbohydrate metabolism; tricarboxylic acid cycle; succinate from succinyl-CoA (ligase route): step 1/1.</text>
</comment>
<dbReference type="EC" id="6.2.1.5" evidence="6"/>
<dbReference type="PANTHER" id="PTHR11117">
    <property type="entry name" value="SUCCINYL-COA LIGASE SUBUNIT ALPHA"/>
    <property type="match status" value="1"/>
</dbReference>
<comment type="catalytic activity">
    <reaction evidence="6">
        <text>succinate + ATP + CoA = succinyl-CoA + ADP + phosphate</text>
        <dbReference type="Rhea" id="RHEA:17661"/>
        <dbReference type="ChEBI" id="CHEBI:30031"/>
        <dbReference type="ChEBI" id="CHEBI:30616"/>
        <dbReference type="ChEBI" id="CHEBI:43474"/>
        <dbReference type="ChEBI" id="CHEBI:57287"/>
        <dbReference type="ChEBI" id="CHEBI:57292"/>
        <dbReference type="ChEBI" id="CHEBI:456216"/>
        <dbReference type="EC" id="6.2.1.5"/>
    </reaction>
</comment>
<dbReference type="Pfam" id="PF12738">
    <property type="entry name" value="PTCB-BRCT"/>
    <property type="match status" value="1"/>
</dbReference>
<proteinExistence type="inferred from homology"/>
<accession>A0AAD5UCA0</accession>
<evidence type="ECO:0000259" key="9">
    <source>
        <dbReference type="PROSITE" id="PS50172"/>
    </source>
</evidence>
<dbReference type="Gene3D" id="6.20.120.50">
    <property type="match status" value="1"/>
</dbReference>
<dbReference type="Gene3D" id="3.40.50.10190">
    <property type="entry name" value="BRCT domain"/>
    <property type="match status" value="1"/>
</dbReference>
<dbReference type="Proteomes" id="UP001211065">
    <property type="component" value="Unassembled WGS sequence"/>
</dbReference>
<dbReference type="Pfam" id="PF02629">
    <property type="entry name" value="CoA_binding"/>
    <property type="match status" value="1"/>
</dbReference>
<dbReference type="SUPFAM" id="SSF49265">
    <property type="entry name" value="Fibronectin type III"/>
    <property type="match status" value="1"/>
</dbReference>
<comment type="subunit">
    <text evidence="5">Heterodimer of an alpha and a beta subunit. Different beta subunits determine nucleotide specificity. Together with the ATP-specific beta subunit SUCLA2, forms an ADP-forming succinyl-CoA synthetase (A-SCS). Together with the GTP-specific beta subunit SUCLG2 forms a GDP-forming succinyl-CoA synthetase (G-SCS).</text>
</comment>
<dbReference type="Gene3D" id="3.40.50.261">
    <property type="entry name" value="Succinyl-CoA synthetase domains"/>
    <property type="match status" value="1"/>
</dbReference>
<name>A0AAD5UCA0_9FUNG</name>
<dbReference type="GO" id="GO:0004776">
    <property type="term" value="F:succinate-CoA ligase (GDP-forming) activity"/>
    <property type="evidence" value="ECO:0007669"/>
    <property type="project" value="TreeGrafter"/>
</dbReference>
<dbReference type="FunFam" id="3.40.50.720:FF:000002">
    <property type="entry name" value="Succinate--CoA ligase [ADP-forming] subunit alpha"/>
    <property type="match status" value="1"/>
</dbReference>
<feature type="binding site" evidence="6">
    <location>
        <position position="350"/>
    </location>
    <ligand>
        <name>CoA</name>
        <dbReference type="ChEBI" id="CHEBI:57287"/>
    </ligand>
</feature>